<name>A0A5A5TYD2_LEUCI</name>
<evidence type="ECO:0000313" key="1">
    <source>
        <dbReference type="EMBL" id="GDZ83741.1"/>
    </source>
</evidence>
<proteinExistence type="predicted"/>
<dbReference type="Gene3D" id="1.10.1070.20">
    <property type="match status" value="1"/>
</dbReference>
<reference evidence="1 2" key="1">
    <citation type="submission" date="2019-04" db="EMBL/GenBank/DDBJ databases">
        <title>A pseudo-fructophilic Leuconostoc citreum strain F192-5 isolated from peel of satsuma mandarin: the first report for isolation and characterization of strain-dependent fructophilic-like characteristics.</title>
        <authorList>
            <person name="Maeno S."/>
            <person name="Tanizawa Y."/>
            <person name="Kajikawa A."/>
            <person name="Kanesaki Y."/>
            <person name="Kubota E."/>
            <person name="Arita M."/>
            <person name="Leon D."/>
            <person name="Endo A."/>
        </authorList>
    </citation>
    <scope>NUCLEOTIDE SEQUENCE [LARGE SCALE GENOMIC DNA]</scope>
    <source>
        <strain evidence="1 2">F192-5</strain>
    </source>
</reference>
<organism evidence="1 2">
    <name type="scientific">Leuconostoc citreum</name>
    <dbReference type="NCBI Taxonomy" id="33964"/>
    <lineage>
        <taxon>Bacteria</taxon>
        <taxon>Bacillati</taxon>
        <taxon>Bacillota</taxon>
        <taxon>Bacilli</taxon>
        <taxon>Lactobacillales</taxon>
        <taxon>Lactobacillaceae</taxon>
        <taxon>Leuconostoc</taxon>
    </lineage>
</organism>
<gene>
    <name evidence="1" type="ORF">LCIT_09830</name>
</gene>
<dbReference type="EMBL" id="BJJW01000006">
    <property type="protein sequence ID" value="GDZ83741.1"/>
    <property type="molecule type" value="Genomic_DNA"/>
</dbReference>
<dbReference type="RefSeq" id="WP_227005669.1">
    <property type="nucleotide sequence ID" value="NZ_BJJW01000006.1"/>
</dbReference>
<comment type="caution">
    <text evidence="1">The sequence shown here is derived from an EMBL/GenBank/DDBJ whole genome shotgun (WGS) entry which is preliminary data.</text>
</comment>
<accession>A0A5A5TYD2</accession>
<dbReference type="AlphaFoldDB" id="A0A5A5TYD2"/>
<protein>
    <submittedName>
        <fullName evidence="1">Uncharacterized protein</fullName>
    </submittedName>
</protein>
<dbReference type="Proteomes" id="UP000323274">
    <property type="component" value="Unassembled WGS sequence"/>
</dbReference>
<sequence length="350" mass="40186">MKQEEKEYRVGTHATSIGHQIKLTHKAFDSKYFKGNQRKGFIFFEESSGKIVKKFAKLDEISRATKGLGFKPDYNYQYSSVSEDFVSVFLSSIVTKDPDFYSVNSYLFNLFSLENRLVTGVLVDNFVIPGHLEKILASPNEDEPYNQYLVKYSDFIAEVATGSNLNDILDSLIAFFEQYGVPYERAKHFIIQQAGFDLLLGNIDRKENSGNFVMISNQNTTKPVNFDYGRMLQIIWSETTENQFRTGIFSENDIEEIVSDYVDSVIQARGGIFNNIDFEKNIDFLLENGFKPLRINLNQLTTQLSQHVDQIRLKAPQITFFSTVKAAVLLKLVQDKRVMRLVEIDEEAIQ</sequence>
<evidence type="ECO:0000313" key="2">
    <source>
        <dbReference type="Proteomes" id="UP000323274"/>
    </source>
</evidence>